<dbReference type="RefSeq" id="XP_068138758.1">
    <property type="nucleotide sequence ID" value="XM_068282657.1"/>
</dbReference>
<reference evidence="2 3" key="1">
    <citation type="journal article" date="2016" name="PLoS ONE">
        <title>Sequence Assembly of Yarrowia lipolytica Strain W29/CLIB89 Shows Transposable Element Diversity.</title>
        <authorList>
            <person name="Magnan C."/>
            <person name="Yu J."/>
            <person name="Chang I."/>
            <person name="Jahn E."/>
            <person name="Kanomata Y."/>
            <person name="Wu J."/>
            <person name="Zeller M."/>
            <person name="Oakes M."/>
            <person name="Baldi P."/>
            <person name="Sandmeyer S."/>
        </authorList>
    </citation>
    <scope>NUCLEOTIDE SEQUENCE [LARGE SCALE GENOMIC DNA]</scope>
    <source>
        <strain evidence="3">CLIB89(W29)</strain>
    </source>
</reference>
<dbReference type="EMBL" id="CP017556">
    <property type="protein sequence ID" value="AOW03791.1"/>
    <property type="molecule type" value="Genomic_DNA"/>
</dbReference>
<sequence>MALAEPGRRRNQGAGRTKAPWEETALVSPKATYRRHAETKQRKKNAYKSAVSVADRGRPGDSGVNARVDQKPRLTVDMIRGYLLEGPSGEDAMSLKECHRKSPNVTAFCV</sequence>
<protein>
    <submittedName>
        <fullName evidence="2">Uncharacterized protein</fullName>
    </submittedName>
</protein>
<evidence type="ECO:0000313" key="3">
    <source>
        <dbReference type="Proteomes" id="UP000182444"/>
    </source>
</evidence>
<name>A0A1D8NDV3_YARLL</name>
<evidence type="ECO:0000313" key="2">
    <source>
        <dbReference type="EMBL" id="AOW03791.1"/>
    </source>
</evidence>
<organism evidence="2 3">
    <name type="scientific">Yarrowia lipolytica</name>
    <name type="common">Candida lipolytica</name>
    <dbReference type="NCBI Taxonomy" id="4952"/>
    <lineage>
        <taxon>Eukaryota</taxon>
        <taxon>Fungi</taxon>
        <taxon>Dikarya</taxon>
        <taxon>Ascomycota</taxon>
        <taxon>Saccharomycotina</taxon>
        <taxon>Dipodascomycetes</taxon>
        <taxon>Dipodascales</taxon>
        <taxon>Dipodascales incertae sedis</taxon>
        <taxon>Yarrowia</taxon>
    </lineage>
</organism>
<dbReference type="GeneID" id="94583271"/>
<dbReference type="VEuPathDB" id="FungiDB:YALI1_D11114g"/>
<proteinExistence type="predicted"/>
<feature type="region of interest" description="Disordered" evidence="1">
    <location>
        <begin position="1"/>
        <end position="69"/>
    </location>
</feature>
<gene>
    <name evidence="2" type="ORF">YALI1_D11114g</name>
</gene>
<accession>A0A1D8NDV3</accession>
<dbReference type="AlphaFoldDB" id="A0A1D8NDV3"/>
<evidence type="ECO:0000256" key="1">
    <source>
        <dbReference type="SAM" id="MobiDB-lite"/>
    </source>
</evidence>
<dbReference type="Proteomes" id="UP000182444">
    <property type="component" value="Chromosome 1D"/>
</dbReference>